<keyword evidence="2" id="KW-1185">Reference proteome</keyword>
<name>L0WAV6_9GAMM</name>
<evidence type="ECO:0000313" key="1">
    <source>
        <dbReference type="EMBL" id="EKF74101.1"/>
    </source>
</evidence>
<dbReference type="Proteomes" id="UP000010164">
    <property type="component" value="Unassembled WGS sequence"/>
</dbReference>
<proteinExistence type="predicted"/>
<accession>L0WAV6</accession>
<organism evidence="1 2">
    <name type="scientific">Alcanivorax hongdengensis A-11-3</name>
    <dbReference type="NCBI Taxonomy" id="1177179"/>
    <lineage>
        <taxon>Bacteria</taxon>
        <taxon>Pseudomonadati</taxon>
        <taxon>Pseudomonadota</taxon>
        <taxon>Gammaproteobacteria</taxon>
        <taxon>Oceanospirillales</taxon>
        <taxon>Alcanivoracaceae</taxon>
        <taxon>Alcanivorax</taxon>
    </lineage>
</organism>
<gene>
    <name evidence="1" type="ORF">A11A3_10596</name>
</gene>
<dbReference type="EMBL" id="AMRJ01000015">
    <property type="protein sequence ID" value="EKF74101.1"/>
    <property type="molecule type" value="Genomic_DNA"/>
</dbReference>
<reference evidence="1 2" key="1">
    <citation type="journal article" date="2012" name="J. Bacteriol.">
        <title>Genome Sequence of the Alkane-Degrading Bacterium Alcanivorax hongdengensis Type Strain A-11-3.</title>
        <authorList>
            <person name="Lai Q."/>
            <person name="Shao Z."/>
        </authorList>
    </citation>
    <scope>NUCLEOTIDE SEQUENCE [LARGE SCALE GENOMIC DNA]</scope>
    <source>
        <strain evidence="1 2">A-11-3</strain>
    </source>
</reference>
<dbReference type="AlphaFoldDB" id="L0WAV6"/>
<protein>
    <submittedName>
        <fullName evidence="1">Uncharacterized protein</fullName>
    </submittedName>
</protein>
<dbReference type="PATRIC" id="fig|1177179.3.peg.2110"/>
<comment type="caution">
    <text evidence="1">The sequence shown here is derived from an EMBL/GenBank/DDBJ whole genome shotgun (WGS) entry which is preliminary data.</text>
</comment>
<sequence>MQGLSEKEMGSVTGRDGITVSLQSETGISADQIKWTMNPGDSALENSLRIGKANNASDSFKLIPIDPNGAAATHALDIALAIDAYTNSDGRAGLGLDATWNRMRMQMDSVSVSDDTRSFGSLAIDSAGRFALFGDGGLFNSSTDKARLILNIGNVDASGATPTDWTVANPGQIFYKMTDTGAQLDNFAFLLDMHEGTVGIDSDGLIVQSAPGTRTDFNLTFDVLANAATPFEVNSSSLPLLYFGWRGGLDDFLFNLKSQGITLSDGTLSQGITTSIGFNLASDFQFVAGEAGGDHSYLEFTKPQSLYKAADPDKKKDVEFGSIALGAIPAGYAVGNICYGGTNGVGQLTCGSGSQTPVMGAQQSLGFTSTDSGLALVARDWGLHAYSSGVSYRDGTNSAWDVDNENWALIYTLGDLNSNMYLYPQSGAGIKMDVITAIQTLGTTPEDRWKNGTNFMIGDTDKNLAIGIMGADLLFAAKGMDIGLGLYAGGLKFSSDQGVRLQARGMFGGGDIPYMESPVNGSYIDVNLEMDDFAFSILPALSRDAVLFGGFLSFANLNNSFSNETYGAGGNHNGHDDGTYISLAEPHFDKLDADLRLADITGDVEIPYRDTLANADEAKGGVINLIPASDDATNHKPRLRIENRMLVGTAATKPGGGAGDPLEIGRVEFGGKDLGSMIIPSAHIYSSITLEQQD</sequence>
<evidence type="ECO:0000313" key="2">
    <source>
        <dbReference type="Proteomes" id="UP000010164"/>
    </source>
</evidence>